<sequence>MPDELAEDLSGKGVMGADGAQLGALYNVEMNVKTGTIGDLLVSPYEDVNPNALGFETGTDEENETIVRVPVSRVQDVKDYIVVQP</sequence>
<dbReference type="Proteomes" id="UP000296733">
    <property type="component" value="Chromosome"/>
</dbReference>
<reference evidence="3 4" key="1">
    <citation type="submission" date="2016-10" db="EMBL/GenBank/DDBJ databases">
        <authorList>
            <person name="de Groot N.N."/>
        </authorList>
    </citation>
    <scope>NUCLEOTIDE SEQUENCE [LARGE SCALE GENOMIC DNA]</scope>
    <source>
        <strain evidence="3 4">CGMCC 1.10331</strain>
    </source>
</reference>
<protein>
    <submittedName>
        <fullName evidence="2">Photosystem reaction center subunit H</fullName>
    </submittedName>
    <submittedName>
        <fullName evidence="3">Sporulation protein YlmC, PRC-barrel domain family</fullName>
    </submittedName>
</protein>
<dbReference type="KEGG" id="hlm:DV707_02540"/>
<dbReference type="SUPFAM" id="SSF50346">
    <property type="entry name" value="PRC-barrel domain"/>
    <property type="match status" value="1"/>
</dbReference>
<evidence type="ECO:0000313" key="2">
    <source>
        <dbReference type="EMBL" id="QCC46638.1"/>
    </source>
</evidence>
<gene>
    <name evidence="2" type="ORF">DV707_02540</name>
    <name evidence="3" type="ORF">SAMN04488133_1048</name>
</gene>
<dbReference type="InterPro" id="IPR011033">
    <property type="entry name" value="PRC_barrel-like_sf"/>
</dbReference>
<evidence type="ECO:0000259" key="1">
    <source>
        <dbReference type="Pfam" id="PF05239"/>
    </source>
</evidence>
<dbReference type="InterPro" id="IPR027275">
    <property type="entry name" value="PRC-brl_dom"/>
</dbReference>
<evidence type="ECO:0000313" key="3">
    <source>
        <dbReference type="EMBL" id="SEF89895.1"/>
    </source>
</evidence>
<dbReference type="GeneID" id="39856930"/>
<evidence type="ECO:0000313" key="5">
    <source>
        <dbReference type="Proteomes" id="UP000296733"/>
    </source>
</evidence>
<dbReference type="PANTHER" id="PTHR38137:SF2">
    <property type="entry name" value="PRC-BARREL DOMAIN-CONTAINING PROTEIN"/>
    <property type="match status" value="1"/>
</dbReference>
<dbReference type="EMBL" id="CP031311">
    <property type="protein sequence ID" value="QCC46638.1"/>
    <property type="molecule type" value="Genomic_DNA"/>
</dbReference>
<keyword evidence="4" id="KW-1185">Reference proteome</keyword>
<feature type="domain" description="PRC-barrel" evidence="1">
    <location>
        <begin position="5"/>
        <end position="84"/>
    </location>
</feature>
<dbReference type="OrthoDB" id="85079at2157"/>
<dbReference type="RefSeq" id="WP_103990762.1">
    <property type="nucleotide sequence ID" value="NZ_CP031311.1"/>
</dbReference>
<name>A0A1H5VRD6_9EURY</name>
<dbReference type="Pfam" id="PF05239">
    <property type="entry name" value="PRC"/>
    <property type="match status" value="1"/>
</dbReference>
<organism evidence="3 4">
    <name type="scientific">Halobellus limi</name>
    <dbReference type="NCBI Taxonomy" id="699433"/>
    <lineage>
        <taxon>Archaea</taxon>
        <taxon>Methanobacteriati</taxon>
        <taxon>Methanobacteriota</taxon>
        <taxon>Stenosarchaea group</taxon>
        <taxon>Halobacteria</taxon>
        <taxon>Halobacteriales</taxon>
        <taxon>Haloferacaceae</taxon>
        <taxon>Halobellus</taxon>
    </lineage>
</organism>
<dbReference type="Gene3D" id="2.30.30.240">
    <property type="entry name" value="PRC-barrel domain"/>
    <property type="match status" value="1"/>
</dbReference>
<accession>A0A1H5VRD6</accession>
<dbReference type="AlphaFoldDB" id="A0A1H5VRD6"/>
<proteinExistence type="predicted"/>
<dbReference type="EMBL" id="FNVN01000001">
    <property type="protein sequence ID" value="SEF89895.1"/>
    <property type="molecule type" value="Genomic_DNA"/>
</dbReference>
<dbReference type="PANTHER" id="PTHR38137">
    <property type="entry name" value="PRC-BARREL DOMAIN PROTEIN"/>
    <property type="match status" value="1"/>
</dbReference>
<dbReference type="Proteomes" id="UP000236740">
    <property type="component" value="Unassembled WGS sequence"/>
</dbReference>
<evidence type="ECO:0000313" key="4">
    <source>
        <dbReference type="Proteomes" id="UP000236740"/>
    </source>
</evidence>
<reference evidence="2 5" key="2">
    <citation type="journal article" date="2019" name="Nat. Commun.">
        <title>A new type of DNA phosphorothioation-based antiviral system in archaea.</title>
        <authorList>
            <person name="Xiong L."/>
            <person name="Liu S."/>
            <person name="Chen S."/>
            <person name="Xiao Y."/>
            <person name="Zhu B."/>
            <person name="Gao Y."/>
            <person name="Zhang Y."/>
            <person name="Chen B."/>
            <person name="Luo J."/>
            <person name="Deng Z."/>
            <person name="Chen X."/>
            <person name="Wang L."/>
            <person name="Chen S."/>
        </authorList>
    </citation>
    <scope>NUCLEOTIDE SEQUENCE [LARGE SCALE GENOMIC DNA]</scope>
    <source>
        <strain evidence="2 5">CGMCC 1.10331</strain>
    </source>
</reference>